<protein>
    <recommendedName>
        <fullName evidence="2 3">Single-stranded DNA-binding protein</fullName>
        <shortName evidence="2">SSB</shortName>
    </recommendedName>
</protein>
<dbReference type="PROSITE" id="PS50935">
    <property type="entry name" value="SSB"/>
    <property type="match status" value="1"/>
</dbReference>
<evidence type="ECO:0000313" key="5">
    <source>
        <dbReference type="EMBL" id="MBB4139000.1"/>
    </source>
</evidence>
<evidence type="ECO:0000256" key="4">
    <source>
        <dbReference type="SAM" id="MobiDB-lite"/>
    </source>
</evidence>
<gene>
    <name evidence="5" type="ORF">BKA10_000794</name>
</gene>
<comment type="subunit">
    <text evidence="2">Homotetramer.</text>
</comment>
<dbReference type="HAMAP" id="MF_00984">
    <property type="entry name" value="SSB"/>
    <property type="match status" value="1"/>
</dbReference>
<evidence type="ECO:0000256" key="1">
    <source>
        <dbReference type="ARBA" id="ARBA00023125"/>
    </source>
</evidence>
<dbReference type="Gene3D" id="2.40.50.140">
    <property type="entry name" value="Nucleic acid-binding proteins"/>
    <property type="match status" value="1"/>
</dbReference>
<dbReference type="SUPFAM" id="SSF50249">
    <property type="entry name" value="Nucleic acid-binding proteins"/>
    <property type="match status" value="1"/>
</dbReference>
<name>A0AA40SMK2_9MICO</name>
<evidence type="ECO:0000313" key="6">
    <source>
        <dbReference type="Proteomes" id="UP000549113"/>
    </source>
</evidence>
<evidence type="ECO:0000256" key="3">
    <source>
        <dbReference type="RuleBase" id="RU000524"/>
    </source>
</evidence>
<dbReference type="PANTHER" id="PTHR10302:SF0">
    <property type="entry name" value="SINGLE-STRANDED DNA-BINDING PROTEIN, MITOCHONDRIAL"/>
    <property type="match status" value="1"/>
</dbReference>
<dbReference type="InterPro" id="IPR000424">
    <property type="entry name" value="Primosome_PriB/ssb"/>
</dbReference>
<dbReference type="InterPro" id="IPR012340">
    <property type="entry name" value="NA-bd_OB-fold"/>
</dbReference>
<comment type="caution">
    <text evidence="5">The sequence shown here is derived from an EMBL/GenBank/DDBJ whole genome shotgun (WGS) entry which is preliminary data.</text>
</comment>
<dbReference type="RefSeq" id="WP_183498706.1">
    <property type="nucleotide sequence ID" value="NZ_BAABCO010000001.1"/>
</dbReference>
<dbReference type="Pfam" id="PF00436">
    <property type="entry name" value="SSB"/>
    <property type="match status" value="1"/>
</dbReference>
<dbReference type="PANTHER" id="PTHR10302">
    <property type="entry name" value="SINGLE-STRANDED DNA-BINDING PROTEIN"/>
    <property type="match status" value="1"/>
</dbReference>
<dbReference type="NCBIfam" id="TIGR00621">
    <property type="entry name" value="ssb"/>
    <property type="match status" value="1"/>
</dbReference>
<reference evidence="5 6" key="1">
    <citation type="submission" date="2020-08" db="EMBL/GenBank/DDBJ databases">
        <title>Sequencing the genomes of 1000 actinobacteria strains.</title>
        <authorList>
            <person name="Klenk H.-P."/>
        </authorList>
    </citation>
    <scope>NUCLEOTIDE SEQUENCE [LARGE SCALE GENOMIC DNA]</scope>
    <source>
        <strain evidence="5 6">DSM 19600</strain>
    </source>
</reference>
<dbReference type="InterPro" id="IPR011344">
    <property type="entry name" value="ssDNA-bd"/>
</dbReference>
<accession>A0AA40SMK2</accession>
<comment type="caution">
    <text evidence="2">Lacks conserved residue(s) required for the propagation of feature annotation.</text>
</comment>
<dbReference type="AlphaFoldDB" id="A0AA40SMK2"/>
<dbReference type="GO" id="GO:0003697">
    <property type="term" value="F:single-stranded DNA binding"/>
    <property type="evidence" value="ECO:0007669"/>
    <property type="project" value="UniProtKB-UniRule"/>
</dbReference>
<dbReference type="CDD" id="cd04496">
    <property type="entry name" value="SSB_OBF"/>
    <property type="match status" value="1"/>
</dbReference>
<dbReference type="GO" id="GO:0006260">
    <property type="term" value="P:DNA replication"/>
    <property type="evidence" value="ECO:0007669"/>
    <property type="project" value="InterPro"/>
</dbReference>
<keyword evidence="1 2" id="KW-0238">DNA-binding</keyword>
<sequence length="192" mass="20647">MKDRITVIGNIANSPEQRRTAAGDTVVNFRLATNQSHYDTRTGKWVEGETNWYKVSAFRALAEHALASLHVGERVIVTGTFRLRQWDNGEKKGTDAEIDADAVGHDLRWGTTVFRRDQSNVDAGRDPGATGAEPSNGNDAGAGDPPVQTWPTPPIAGESQDAANGDHRALVGANADASPAWRTPGVDDDTPY</sequence>
<proteinExistence type="inferred from homology"/>
<organism evidence="5 6">
    <name type="scientific">Microbacterium invictum</name>
    <dbReference type="NCBI Taxonomy" id="515415"/>
    <lineage>
        <taxon>Bacteria</taxon>
        <taxon>Bacillati</taxon>
        <taxon>Actinomycetota</taxon>
        <taxon>Actinomycetes</taxon>
        <taxon>Micrococcales</taxon>
        <taxon>Microbacteriaceae</taxon>
        <taxon>Microbacterium</taxon>
    </lineage>
</organism>
<dbReference type="EMBL" id="JACIFH010000001">
    <property type="protein sequence ID" value="MBB4139000.1"/>
    <property type="molecule type" value="Genomic_DNA"/>
</dbReference>
<feature type="region of interest" description="Disordered" evidence="4">
    <location>
        <begin position="114"/>
        <end position="192"/>
    </location>
</feature>
<keyword evidence="6" id="KW-1185">Reference proteome</keyword>
<dbReference type="GO" id="GO:0009295">
    <property type="term" value="C:nucleoid"/>
    <property type="evidence" value="ECO:0007669"/>
    <property type="project" value="TreeGrafter"/>
</dbReference>
<feature type="compositionally biased region" description="Basic and acidic residues" evidence="4">
    <location>
        <begin position="114"/>
        <end position="125"/>
    </location>
</feature>
<evidence type="ECO:0000256" key="2">
    <source>
        <dbReference type="HAMAP-Rule" id="MF_00984"/>
    </source>
</evidence>
<dbReference type="Proteomes" id="UP000549113">
    <property type="component" value="Unassembled WGS sequence"/>
</dbReference>